<dbReference type="PROSITE" id="PS51257">
    <property type="entry name" value="PROKAR_LIPOPROTEIN"/>
    <property type="match status" value="1"/>
</dbReference>
<organism evidence="1 2">
    <name type="scientific">Nibribacter koreensis</name>
    <dbReference type="NCBI Taxonomy" id="1084519"/>
    <lineage>
        <taxon>Bacteria</taxon>
        <taxon>Pseudomonadati</taxon>
        <taxon>Bacteroidota</taxon>
        <taxon>Cytophagia</taxon>
        <taxon>Cytophagales</taxon>
        <taxon>Hymenobacteraceae</taxon>
        <taxon>Nibribacter</taxon>
    </lineage>
</organism>
<dbReference type="Proteomes" id="UP001501844">
    <property type="component" value="Unassembled WGS sequence"/>
</dbReference>
<proteinExistence type="predicted"/>
<keyword evidence="2" id="KW-1185">Reference proteome</keyword>
<comment type="caution">
    <text evidence="1">The sequence shown here is derived from an EMBL/GenBank/DDBJ whole genome shotgun (WGS) entry which is preliminary data.</text>
</comment>
<sequence length="167" mass="19179">MKKSYLYLIALVALIVGCKVSKPTTSQIGATIIEGIGIQGIRVGDKIDDVLKITGKPSKNDDEYYYFYDKGFEFTVSDNKVKTIFFYYLSKKYQPFNGPTDKGIKKESTIEEVLERYGEPERTGKSIMSSYSDFAGQEDYNLNYYSKGITFTFYNKKLADIRIYKQE</sequence>
<reference evidence="2" key="1">
    <citation type="journal article" date="2019" name="Int. J. Syst. Evol. Microbiol.">
        <title>The Global Catalogue of Microorganisms (GCM) 10K type strain sequencing project: providing services to taxonomists for standard genome sequencing and annotation.</title>
        <authorList>
            <consortium name="The Broad Institute Genomics Platform"/>
            <consortium name="The Broad Institute Genome Sequencing Center for Infectious Disease"/>
            <person name="Wu L."/>
            <person name="Ma J."/>
        </authorList>
    </citation>
    <scope>NUCLEOTIDE SEQUENCE [LARGE SCALE GENOMIC DNA]</scope>
    <source>
        <strain evidence="2">JCM 17917</strain>
    </source>
</reference>
<evidence type="ECO:0000313" key="1">
    <source>
        <dbReference type="EMBL" id="GAA4299299.1"/>
    </source>
</evidence>
<dbReference type="EMBL" id="BAABGX010000001">
    <property type="protein sequence ID" value="GAA4299299.1"/>
    <property type="molecule type" value="Genomic_DNA"/>
</dbReference>
<evidence type="ECO:0008006" key="3">
    <source>
        <dbReference type="Google" id="ProtNLM"/>
    </source>
</evidence>
<accession>A0ABP8FAX1</accession>
<gene>
    <name evidence="1" type="ORF">GCM10023183_08350</name>
</gene>
<protein>
    <recommendedName>
        <fullName evidence="3">Beta-barrel assembly machine subunit BamE</fullName>
    </recommendedName>
</protein>
<dbReference type="RefSeq" id="WP_345162648.1">
    <property type="nucleotide sequence ID" value="NZ_BAABGX010000001.1"/>
</dbReference>
<name>A0ABP8FAX1_9BACT</name>
<evidence type="ECO:0000313" key="2">
    <source>
        <dbReference type="Proteomes" id="UP001501844"/>
    </source>
</evidence>